<accession>A0ABV9UK99</accession>
<reference evidence="3" key="1">
    <citation type="journal article" date="2019" name="Int. J. Syst. Evol. Microbiol.">
        <title>The Global Catalogue of Microorganisms (GCM) 10K type strain sequencing project: providing services to taxonomists for standard genome sequencing and annotation.</title>
        <authorList>
            <consortium name="The Broad Institute Genomics Platform"/>
            <consortium name="The Broad Institute Genome Sequencing Center for Infectious Disease"/>
            <person name="Wu L."/>
            <person name="Ma J."/>
        </authorList>
    </citation>
    <scope>NUCLEOTIDE SEQUENCE [LARGE SCALE GENOMIC DNA]</scope>
    <source>
        <strain evidence="3">CCM 7224</strain>
    </source>
</reference>
<dbReference type="Gene3D" id="1.10.10.60">
    <property type="entry name" value="Homeodomain-like"/>
    <property type="match status" value="1"/>
</dbReference>
<dbReference type="InterPro" id="IPR002514">
    <property type="entry name" value="Transposase_8"/>
</dbReference>
<evidence type="ECO:0000256" key="1">
    <source>
        <dbReference type="SAM" id="MobiDB-lite"/>
    </source>
</evidence>
<dbReference type="Proteomes" id="UP001595834">
    <property type="component" value="Unassembled WGS sequence"/>
</dbReference>
<proteinExistence type="predicted"/>
<protein>
    <submittedName>
        <fullName evidence="2">Transposase</fullName>
    </submittedName>
</protein>
<comment type="caution">
    <text evidence="2">The sequence shown here is derived from an EMBL/GenBank/DDBJ whole genome shotgun (WGS) entry which is preliminary data.</text>
</comment>
<dbReference type="RefSeq" id="WP_381226439.1">
    <property type="nucleotide sequence ID" value="NZ_BAAASQ010000038.1"/>
</dbReference>
<organism evidence="2 3">
    <name type="scientific">Streptomyces mauvecolor</name>
    <dbReference type="NCBI Taxonomy" id="58345"/>
    <lineage>
        <taxon>Bacteria</taxon>
        <taxon>Bacillati</taxon>
        <taxon>Actinomycetota</taxon>
        <taxon>Actinomycetes</taxon>
        <taxon>Kitasatosporales</taxon>
        <taxon>Streptomycetaceae</taxon>
        <taxon>Streptomyces</taxon>
    </lineage>
</organism>
<name>A0ABV9UK99_9ACTN</name>
<evidence type="ECO:0000313" key="3">
    <source>
        <dbReference type="Proteomes" id="UP001595834"/>
    </source>
</evidence>
<feature type="region of interest" description="Disordered" evidence="1">
    <location>
        <begin position="66"/>
        <end position="86"/>
    </location>
</feature>
<dbReference type="EMBL" id="JBHSIZ010000011">
    <property type="protein sequence ID" value="MFC4956870.1"/>
    <property type="molecule type" value="Genomic_DNA"/>
</dbReference>
<keyword evidence="3" id="KW-1185">Reference proteome</keyword>
<gene>
    <name evidence="2" type="ORF">ACFPFX_11250</name>
</gene>
<dbReference type="Pfam" id="PF01527">
    <property type="entry name" value="HTH_Tnp_1"/>
    <property type="match status" value="1"/>
</dbReference>
<sequence>MSPGRGVRGGDLRVLDGLLDGIAGRRGGVGRSSGRSVSRIAAGLGVNHERLRQWIKTAERAEQPEAVAALAKDAEPGLCRKPRKPG</sequence>
<evidence type="ECO:0000313" key="2">
    <source>
        <dbReference type="EMBL" id="MFC4956870.1"/>
    </source>
</evidence>